<dbReference type="CDD" id="cd00180">
    <property type="entry name" value="PKc"/>
    <property type="match status" value="1"/>
</dbReference>
<reference evidence="2 3" key="1">
    <citation type="submission" date="2014-04" db="EMBL/GenBank/DDBJ databases">
        <authorList>
            <consortium name="DOE Joint Genome Institute"/>
            <person name="Kuo A."/>
            <person name="Girlanda M."/>
            <person name="Perotto S."/>
            <person name="Kohler A."/>
            <person name="Nagy L.G."/>
            <person name="Floudas D."/>
            <person name="Copeland A."/>
            <person name="Barry K.W."/>
            <person name="Cichocki N."/>
            <person name="Veneault-Fourrey C."/>
            <person name="LaButti K."/>
            <person name="Lindquist E.A."/>
            <person name="Lipzen A."/>
            <person name="Lundell T."/>
            <person name="Morin E."/>
            <person name="Murat C."/>
            <person name="Sun H."/>
            <person name="Tunlid A."/>
            <person name="Henrissat B."/>
            <person name="Grigoriev I.V."/>
            <person name="Hibbett D.S."/>
            <person name="Martin F."/>
            <person name="Nordberg H.P."/>
            <person name="Cantor M.N."/>
            <person name="Hua S.X."/>
        </authorList>
    </citation>
    <scope>NUCLEOTIDE SEQUENCE [LARGE SCALE GENOMIC DNA]</scope>
    <source>
        <strain evidence="2 3">MUT 4182</strain>
    </source>
</reference>
<keyword evidence="3" id="KW-1185">Reference proteome</keyword>
<dbReference type="HOGENOM" id="CLU_000288_7_18_1"/>
<dbReference type="GO" id="GO:0005524">
    <property type="term" value="F:ATP binding"/>
    <property type="evidence" value="ECO:0007669"/>
    <property type="project" value="InterPro"/>
</dbReference>
<dbReference type="PROSITE" id="PS50011">
    <property type="entry name" value="PROTEIN_KINASE_DOM"/>
    <property type="match status" value="1"/>
</dbReference>
<evidence type="ECO:0000259" key="1">
    <source>
        <dbReference type="PROSITE" id="PS50011"/>
    </source>
</evidence>
<reference evidence="3" key="2">
    <citation type="submission" date="2015-01" db="EMBL/GenBank/DDBJ databases">
        <title>Evolutionary Origins and Diversification of the Mycorrhizal Mutualists.</title>
        <authorList>
            <consortium name="DOE Joint Genome Institute"/>
            <consortium name="Mycorrhizal Genomics Consortium"/>
            <person name="Kohler A."/>
            <person name="Kuo A."/>
            <person name="Nagy L.G."/>
            <person name="Floudas D."/>
            <person name="Copeland A."/>
            <person name="Barry K.W."/>
            <person name="Cichocki N."/>
            <person name="Veneault-Fourrey C."/>
            <person name="LaButti K."/>
            <person name="Lindquist E.A."/>
            <person name="Lipzen A."/>
            <person name="Lundell T."/>
            <person name="Morin E."/>
            <person name="Murat C."/>
            <person name="Riley R."/>
            <person name="Ohm R."/>
            <person name="Sun H."/>
            <person name="Tunlid A."/>
            <person name="Henrissat B."/>
            <person name="Grigoriev I.V."/>
            <person name="Hibbett D.S."/>
            <person name="Martin F."/>
        </authorList>
    </citation>
    <scope>NUCLEOTIDE SEQUENCE [LARGE SCALE GENOMIC DNA]</scope>
    <source>
        <strain evidence="3">MUT 4182</strain>
    </source>
</reference>
<dbReference type="EMBL" id="KN822979">
    <property type="protein sequence ID" value="KIO29727.1"/>
    <property type="molecule type" value="Genomic_DNA"/>
</dbReference>
<dbReference type="InterPro" id="IPR011009">
    <property type="entry name" value="Kinase-like_dom_sf"/>
</dbReference>
<gene>
    <name evidence="2" type="ORF">M407DRAFT_70047</name>
</gene>
<dbReference type="Pfam" id="PF00069">
    <property type="entry name" value="Pkinase"/>
    <property type="match status" value="1"/>
</dbReference>
<sequence length="164" mass="18474">EVVPWHGLRHPNITPFMGYTFNGVFAELVSEWEPNGNLRENMPRSPAEGLRVAYEVASGLAYLHGWSSPIIHGDIKPVIRKQENILIGADGVSKLVDFGLSVILDDALNVGLRSSDGCRHTPLYADPRLLDDEPRTIFTDIWALGWVTYEVRLFASLHDFIRDY</sequence>
<dbReference type="GO" id="GO:0004674">
    <property type="term" value="F:protein serine/threonine kinase activity"/>
    <property type="evidence" value="ECO:0007669"/>
    <property type="project" value="TreeGrafter"/>
</dbReference>
<evidence type="ECO:0000313" key="2">
    <source>
        <dbReference type="EMBL" id="KIO29727.1"/>
    </source>
</evidence>
<feature type="non-terminal residue" evidence="2">
    <location>
        <position position="1"/>
    </location>
</feature>
<dbReference type="InterPro" id="IPR051681">
    <property type="entry name" value="Ser/Thr_Kinases-Pseudokinases"/>
</dbReference>
<dbReference type="PANTHER" id="PTHR44329">
    <property type="entry name" value="SERINE/THREONINE-PROTEIN KINASE TNNI3K-RELATED"/>
    <property type="match status" value="1"/>
</dbReference>
<dbReference type="InterPro" id="IPR000719">
    <property type="entry name" value="Prot_kinase_dom"/>
</dbReference>
<dbReference type="AlphaFoldDB" id="A0A0C3M7R3"/>
<dbReference type="Proteomes" id="UP000054248">
    <property type="component" value="Unassembled WGS sequence"/>
</dbReference>
<organism evidence="2 3">
    <name type="scientific">Tulasnella calospora MUT 4182</name>
    <dbReference type="NCBI Taxonomy" id="1051891"/>
    <lineage>
        <taxon>Eukaryota</taxon>
        <taxon>Fungi</taxon>
        <taxon>Dikarya</taxon>
        <taxon>Basidiomycota</taxon>
        <taxon>Agaricomycotina</taxon>
        <taxon>Agaricomycetes</taxon>
        <taxon>Cantharellales</taxon>
        <taxon>Tulasnellaceae</taxon>
        <taxon>Tulasnella</taxon>
    </lineage>
</organism>
<dbReference type="STRING" id="1051891.A0A0C3M7R3"/>
<dbReference type="Gene3D" id="1.10.510.10">
    <property type="entry name" value="Transferase(Phosphotransferase) domain 1"/>
    <property type="match status" value="1"/>
</dbReference>
<protein>
    <recommendedName>
        <fullName evidence="1">Protein kinase domain-containing protein</fullName>
    </recommendedName>
</protein>
<name>A0A0C3M7R3_9AGAM</name>
<proteinExistence type="predicted"/>
<dbReference type="SUPFAM" id="SSF56112">
    <property type="entry name" value="Protein kinase-like (PK-like)"/>
    <property type="match status" value="1"/>
</dbReference>
<dbReference type="OrthoDB" id="26722at2759"/>
<feature type="domain" description="Protein kinase" evidence="1">
    <location>
        <begin position="1"/>
        <end position="164"/>
    </location>
</feature>
<evidence type="ECO:0000313" key="3">
    <source>
        <dbReference type="Proteomes" id="UP000054248"/>
    </source>
</evidence>
<accession>A0A0C3M7R3</accession>